<keyword evidence="4" id="KW-1185">Reference proteome</keyword>
<protein>
    <recommendedName>
        <fullName evidence="2">Importin N-terminal domain-containing protein</fullName>
    </recommendedName>
</protein>
<feature type="region of interest" description="Disordered" evidence="1">
    <location>
        <begin position="646"/>
        <end position="783"/>
    </location>
</feature>
<feature type="compositionally biased region" description="Polar residues" evidence="1">
    <location>
        <begin position="973"/>
        <end position="984"/>
    </location>
</feature>
<feature type="region of interest" description="Disordered" evidence="1">
    <location>
        <begin position="442"/>
        <end position="622"/>
    </location>
</feature>
<dbReference type="EMBL" id="JAGPUO010000016">
    <property type="protein sequence ID" value="KAG5657746.1"/>
    <property type="molecule type" value="Genomic_DNA"/>
</dbReference>
<feature type="region of interest" description="Disordered" evidence="1">
    <location>
        <begin position="903"/>
        <end position="984"/>
    </location>
</feature>
<name>A0A9P7KLS3_9HYPO</name>
<gene>
    <name evidence="3" type="ORF">KAF25_007779</name>
</gene>
<feature type="compositionally biased region" description="Basic and acidic residues" evidence="1">
    <location>
        <begin position="161"/>
        <end position="173"/>
    </location>
</feature>
<feature type="compositionally biased region" description="Low complexity" evidence="1">
    <location>
        <begin position="492"/>
        <end position="502"/>
    </location>
</feature>
<dbReference type="Proteomes" id="UP000782241">
    <property type="component" value="Unassembled WGS sequence"/>
</dbReference>
<feature type="non-terminal residue" evidence="3">
    <location>
        <position position="1"/>
    </location>
</feature>
<feature type="compositionally biased region" description="Low complexity" evidence="1">
    <location>
        <begin position="863"/>
        <end position="888"/>
    </location>
</feature>
<feature type="compositionally biased region" description="Polar residues" evidence="1">
    <location>
        <begin position="759"/>
        <end position="780"/>
    </location>
</feature>
<feature type="compositionally biased region" description="Polar residues" evidence="1">
    <location>
        <begin position="685"/>
        <end position="695"/>
    </location>
</feature>
<feature type="domain" description="Importin N-terminal" evidence="2">
    <location>
        <begin position="1"/>
        <end position="71"/>
    </location>
</feature>
<feature type="compositionally biased region" description="Polar residues" evidence="1">
    <location>
        <begin position="659"/>
        <end position="671"/>
    </location>
</feature>
<dbReference type="AlphaFoldDB" id="A0A9P7KLS3"/>
<accession>A0A9P7KLS3</accession>
<proteinExistence type="predicted"/>
<dbReference type="PROSITE" id="PS50166">
    <property type="entry name" value="IMPORTIN_B_NT"/>
    <property type="match status" value="1"/>
</dbReference>
<sequence length="1066" mass="119633">TEGTLQQFRDIKDVVSHYDAVLASIKSPQTVYNEGIAIIRDRVAELWASIATAEPDEREKLQENLLELGGQKKEMEINYKANIKRWEPEPQMILDDDAAKETNENRQADNEPVSFDLVEDEPTDDAPHVKHLSEEIGDEIAAENEPVEFDSTENDATESVPIKEEPVENDKLENVISQEEDRDEDISAPPSPACDTITVGTSTMVQPLPKVEKTSTMSTRARESRNKRRAVSPVHITNKRRKTGRAASTVSAASTPDPEFATPAEESRRPTRQSHRRNQSNRVEEFQGITDPEPGRIYLTFWAKTKEWLAVLLLPMGDFNSVGIPGSITTCGLSESLPSCYRYNMTKKKYSWTTEYRDGMRLVDERMFPVMFFDGRDFPHKSAIMWIEAKNLRKFHMKLGSSLVPNRKTILKYLKQQGGRASSYGIEDEEVGRSERLSSHLSDIAEQEDSNSPEPTTAGPSNGGPSNGGPSNKPQAPPANAVTNKQESTPLEVPEAPAPEVEPSIKIQRTSSTPARGVSYPRLSAILNSPFPMPSPPATPGHSRSRRRRGGAGNAKEKPVVIDISDDESEFDWDNEGDTNVGLTRDDTIDAPSESLAQDTEELDAPTQHQAEHEESIVESQPAVITYQPTATDEARAAASRIAQAALDHEVPVQDRETYQTGNTGESAPQERNSHSIGHLYLRSPSATNTSQSGQDYHHIHSQTRATSDSRPVSAAVHPSPGQTHPESQLHHQRPPRLQEPTPPQTSQPPVSRHLYFSPTHSYSTPPGGNASAPQSVQDQEMSHRPLVNNIKAVRQRWEQQHGILAVDRPYASSQQTSKQTSQQTYQQTTPTEYRDTQGHHHQARTPAQQLTLDRYLDRQRAQRPSQRQSNQQVPQQVPQQSQRRDQQFLAQQAQLYLQAQADRPPPNAQYPVQEENFQPSHETSQRRYFNHPENYTSNQTHRYPLPSSNLAVPRNSSYISQAQPPNHREQMSSDQAPDNSDQSYNPYLSIRYLSEYQDPQHAPVERGFHAQAAQQTAAQSRYMRNPQMVAARAYQGHRPPVYQPASQHRQARQYIQGPDARDPRI</sequence>
<dbReference type="GO" id="GO:0006886">
    <property type="term" value="P:intracellular protein transport"/>
    <property type="evidence" value="ECO:0007669"/>
    <property type="project" value="InterPro"/>
</dbReference>
<evidence type="ECO:0000313" key="3">
    <source>
        <dbReference type="EMBL" id="KAG5657746.1"/>
    </source>
</evidence>
<feature type="region of interest" description="Disordered" evidence="1">
    <location>
        <begin position="148"/>
        <end position="288"/>
    </location>
</feature>
<dbReference type="GO" id="GO:0031267">
    <property type="term" value="F:small GTPase binding"/>
    <property type="evidence" value="ECO:0007669"/>
    <property type="project" value="InterPro"/>
</dbReference>
<evidence type="ECO:0000259" key="2">
    <source>
        <dbReference type="PROSITE" id="PS50166"/>
    </source>
</evidence>
<feature type="compositionally biased region" description="Polar residues" evidence="1">
    <location>
        <begin position="934"/>
        <end position="965"/>
    </location>
</feature>
<dbReference type="InterPro" id="IPR001494">
    <property type="entry name" value="Importin-beta_N"/>
</dbReference>
<feature type="region of interest" description="Disordered" evidence="1">
    <location>
        <begin position="1040"/>
        <end position="1066"/>
    </location>
</feature>
<feature type="compositionally biased region" description="Low complexity" evidence="1">
    <location>
        <begin position="813"/>
        <end position="832"/>
    </location>
</feature>
<comment type="caution">
    <text evidence="3">The sequence shown here is derived from an EMBL/GenBank/DDBJ whole genome shotgun (WGS) entry which is preliminary data.</text>
</comment>
<organism evidence="3 4">
    <name type="scientific">Fusarium avenaceum</name>
    <dbReference type="NCBI Taxonomy" id="40199"/>
    <lineage>
        <taxon>Eukaryota</taxon>
        <taxon>Fungi</taxon>
        <taxon>Dikarya</taxon>
        <taxon>Ascomycota</taxon>
        <taxon>Pezizomycotina</taxon>
        <taxon>Sordariomycetes</taxon>
        <taxon>Hypocreomycetidae</taxon>
        <taxon>Hypocreales</taxon>
        <taxon>Nectriaceae</taxon>
        <taxon>Fusarium</taxon>
        <taxon>Fusarium tricinctum species complex</taxon>
    </lineage>
</organism>
<evidence type="ECO:0000313" key="4">
    <source>
        <dbReference type="Proteomes" id="UP000782241"/>
    </source>
</evidence>
<evidence type="ECO:0000256" key="1">
    <source>
        <dbReference type="SAM" id="MobiDB-lite"/>
    </source>
</evidence>
<feature type="region of interest" description="Disordered" evidence="1">
    <location>
        <begin position="810"/>
        <end position="888"/>
    </location>
</feature>
<feature type="compositionally biased region" description="Acidic residues" evidence="1">
    <location>
        <begin position="564"/>
        <end position="577"/>
    </location>
</feature>
<feature type="compositionally biased region" description="Basic and acidic residues" evidence="1">
    <location>
        <begin position="647"/>
        <end position="658"/>
    </location>
</feature>
<feature type="compositionally biased region" description="Basic residues" evidence="1">
    <location>
        <begin position="270"/>
        <end position="279"/>
    </location>
</feature>
<reference evidence="3" key="1">
    <citation type="submission" date="2021-04" db="EMBL/GenBank/DDBJ databases">
        <title>Draft genome of Fusarium avenaceum strain F156N33, isolated from an atmospheric sample in Virginia.</title>
        <authorList>
            <person name="Yang S."/>
            <person name="Vinatzer B.A."/>
            <person name="Coleman J."/>
        </authorList>
    </citation>
    <scope>NUCLEOTIDE SEQUENCE</scope>
    <source>
        <strain evidence="3">F156N33</strain>
    </source>
</reference>